<accession>A0A914QSR0</accession>
<reference evidence="2" key="1">
    <citation type="submission" date="2022-11" db="UniProtKB">
        <authorList>
            <consortium name="WormBaseParasite"/>
        </authorList>
    </citation>
    <scope>IDENTIFICATION</scope>
</reference>
<dbReference type="WBParaSite" id="PDA_v2.g4694.t1">
    <property type="protein sequence ID" value="PDA_v2.g4694.t1"/>
    <property type="gene ID" value="PDA_v2.g4694"/>
</dbReference>
<proteinExistence type="predicted"/>
<organism evidence="1 2">
    <name type="scientific">Panagrolaimus davidi</name>
    <dbReference type="NCBI Taxonomy" id="227884"/>
    <lineage>
        <taxon>Eukaryota</taxon>
        <taxon>Metazoa</taxon>
        <taxon>Ecdysozoa</taxon>
        <taxon>Nematoda</taxon>
        <taxon>Chromadorea</taxon>
        <taxon>Rhabditida</taxon>
        <taxon>Tylenchina</taxon>
        <taxon>Panagrolaimomorpha</taxon>
        <taxon>Panagrolaimoidea</taxon>
        <taxon>Panagrolaimidae</taxon>
        <taxon>Panagrolaimus</taxon>
    </lineage>
</organism>
<keyword evidence="1" id="KW-1185">Reference proteome</keyword>
<evidence type="ECO:0000313" key="1">
    <source>
        <dbReference type="Proteomes" id="UP000887578"/>
    </source>
</evidence>
<sequence>MQNGRKEYLITTQNMGGFRFNEDYIRQNVNRIKYYFSKFTIKRSLKNGENGKVTIRVYSNDPNKSLKIQICPEHQSFFVEHLFEKKIYRCTNSEVLCEHLHE</sequence>
<dbReference type="AlphaFoldDB" id="A0A914QSR0"/>
<evidence type="ECO:0000313" key="2">
    <source>
        <dbReference type="WBParaSite" id="PDA_v2.g4694.t1"/>
    </source>
</evidence>
<name>A0A914QSR0_9BILA</name>
<dbReference type="Proteomes" id="UP000887578">
    <property type="component" value="Unplaced"/>
</dbReference>
<protein>
    <submittedName>
        <fullName evidence="2">Uncharacterized protein</fullName>
    </submittedName>
</protein>